<evidence type="ECO:0000313" key="3">
    <source>
        <dbReference type="EMBL" id="KAJ7777556.1"/>
    </source>
</evidence>
<evidence type="ECO:0000256" key="1">
    <source>
        <dbReference type="ARBA" id="ARBA00038376"/>
    </source>
</evidence>
<name>A0AAD7K5L6_9AGAR</name>
<comment type="caution">
    <text evidence="3">The sequence shown here is derived from an EMBL/GenBank/DDBJ whole genome shotgun (WGS) entry which is preliminary data.</text>
</comment>
<dbReference type="Gene3D" id="3.40.50.720">
    <property type="entry name" value="NAD(P)-binding Rossmann-like Domain"/>
    <property type="match status" value="1"/>
</dbReference>
<protein>
    <submittedName>
        <fullName evidence="3">NAD-P-binding protein</fullName>
    </submittedName>
</protein>
<sequence length="225" mass="24242">MRLLIFGATGTMGVLIARRFLSVYPSCTLILFVRDAAKLPMDLADHKSIVVIEGQLDHMADLSKAMEGVDAVVASLGPTGRKGPFYPSGTPIASAYARIIATMKQHGVLRLIALTTPSVRDPDDRFDLPLVLLRQTFATVARNVAKDIVAIGNVVRADGAPLDWTLVRLALHSRDEPTSSCAVVPGYMGDGKTGPRSSRIGAAAFIIDQLERREWVRKAPLLSAP</sequence>
<keyword evidence="4" id="KW-1185">Reference proteome</keyword>
<comment type="similarity">
    <text evidence="1">Belongs to the avfA family.</text>
</comment>
<proteinExistence type="inferred from homology"/>
<dbReference type="InterPro" id="IPR036291">
    <property type="entry name" value="NAD(P)-bd_dom_sf"/>
</dbReference>
<accession>A0AAD7K5L6</accession>
<dbReference type="GO" id="GO:0004074">
    <property type="term" value="F:biliverdin reductase [NAD(P)H] activity"/>
    <property type="evidence" value="ECO:0007669"/>
    <property type="project" value="TreeGrafter"/>
</dbReference>
<evidence type="ECO:0000313" key="4">
    <source>
        <dbReference type="Proteomes" id="UP001215280"/>
    </source>
</evidence>
<organism evidence="3 4">
    <name type="scientific">Mycena maculata</name>
    <dbReference type="NCBI Taxonomy" id="230809"/>
    <lineage>
        <taxon>Eukaryota</taxon>
        <taxon>Fungi</taxon>
        <taxon>Dikarya</taxon>
        <taxon>Basidiomycota</taxon>
        <taxon>Agaricomycotina</taxon>
        <taxon>Agaricomycetes</taxon>
        <taxon>Agaricomycetidae</taxon>
        <taxon>Agaricales</taxon>
        <taxon>Marasmiineae</taxon>
        <taxon>Mycenaceae</taxon>
        <taxon>Mycena</taxon>
    </lineage>
</organism>
<dbReference type="AlphaFoldDB" id="A0AAD7K5L6"/>
<dbReference type="GO" id="GO:0042602">
    <property type="term" value="F:riboflavin reductase (NADPH) activity"/>
    <property type="evidence" value="ECO:0007669"/>
    <property type="project" value="TreeGrafter"/>
</dbReference>
<evidence type="ECO:0000259" key="2">
    <source>
        <dbReference type="Pfam" id="PF13460"/>
    </source>
</evidence>
<dbReference type="Pfam" id="PF13460">
    <property type="entry name" value="NAD_binding_10"/>
    <property type="match status" value="1"/>
</dbReference>
<dbReference type="PANTHER" id="PTHR43355:SF2">
    <property type="entry name" value="FLAVIN REDUCTASE (NADPH)"/>
    <property type="match status" value="1"/>
</dbReference>
<dbReference type="PANTHER" id="PTHR43355">
    <property type="entry name" value="FLAVIN REDUCTASE (NADPH)"/>
    <property type="match status" value="1"/>
</dbReference>
<dbReference type="Proteomes" id="UP001215280">
    <property type="component" value="Unassembled WGS sequence"/>
</dbReference>
<reference evidence="3" key="1">
    <citation type="submission" date="2023-03" db="EMBL/GenBank/DDBJ databases">
        <title>Massive genome expansion in bonnet fungi (Mycena s.s.) driven by repeated elements and novel gene families across ecological guilds.</title>
        <authorList>
            <consortium name="Lawrence Berkeley National Laboratory"/>
            <person name="Harder C.B."/>
            <person name="Miyauchi S."/>
            <person name="Viragh M."/>
            <person name="Kuo A."/>
            <person name="Thoen E."/>
            <person name="Andreopoulos B."/>
            <person name="Lu D."/>
            <person name="Skrede I."/>
            <person name="Drula E."/>
            <person name="Henrissat B."/>
            <person name="Morin E."/>
            <person name="Kohler A."/>
            <person name="Barry K."/>
            <person name="LaButti K."/>
            <person name="Morin E."/>
            <person name="Salamov A."/>
            <person name="Lipzen A."/>
            <person name="Mereny Z."/>
            <person name="Hegedus B."/>
            <person name="Baldrian P."/>
            <person name="Stursova M."/>
            <person name="Weitz H."/>
            <person name="Taylor A."/>
            <person name="Grigoriev I.V."/>
            <person name="Nagy L.G."/>
            <person name="Martin F."/>
            <person name="Kauserud H."/>
        </authorList>
    </citation>
    <scope>NUCLEOTIDE SEQUENCE</scope>
    <source>
        <strain evidence="3">CBHHK188m</strain>
    </source>
</reference>
<feature type="domain" description="NAD(P)-binding" evidence="2">
    <location>
        <begin position="7"/>
        <end position="211"/>
    </location>
</feature>
<gene>
    <name evidence="3" type="ORF">DFH07DRAFT_911493</name>
</gene>
<dbReference type="SUPFAM" id="SSF51735">
    <property type="entry name" value="NAD(P)-binding Rossmann-fold domains"/>
    <property type="match status" value="1"/>
</dbReference>
<dbReference type="EMBL" id="JARJLG010000010">
    <property type="protein sequence ID" value="KAJ7777556.1"/>
    <property type="molecule type" value="Genomic_DNA"/>
</dbReference>
<dbReference type="InterPro" id="IPR051606">
    <property type="entry name" value="Polyketide_Oxido-like"/>
</dbReference>
<dbReference type="InterPro" id="IPR016040">
    <property type="entry name" value="NAD(P)-bd_dom"/>
</dbReference>